<dbReference type="RefSeq" id="WP_133621385.1">
    <property type="nucleotide sequence ID" value="NZ_SNZE01000027.1"/>
</dbReference>
<dbReference type="SUPFAM" id="SSF53383">
    <property type="entry name" value="PLP-dependent transferases"/>
    <property type="match status" value="1"/>
</dbReference>
<keyword evidence="2" id="KW-0663">Pyridoxal phosphate</keyword>
<dbReference type="GO" id="GO:0000271">
    <property type="term" value="P:polysaccharide biosynthetic process"/>
    <property type="evidence" value="ECO:0007669"/>
    <property type="project" value="TreeGrafter"/>
</dbReference>
<dbReference type="InterPro" id="IPR015422">
    <property type="entry name" value="PyrdxlP-dep_Trfase_small"/>
</dbReference>
<reference evidence="3 4" key="1">
    <citation type="submission" date="2019-03" db="EMBL/GenBank/DDBJ databases">
        <title>Genomic Encyclopedia of Type Strains, Phase IV (KMG-IV): sequencing the most valuable type-strain genomes for metagenomic binning, comparative biology and taxonomic classification.</title>
        <authorList>
            <person name="Goeker M."/>
        </authorList>
    </citation>
    <scope>NUCLEOTIDE SEQUENCE [LARGE SCALE GENOMIC DNA]</scope>
    <source>
        <strain evidence="3 4">DSM 102852</strain>
    </source>
</reference>
<evidence type="ECO:0000256" key="1">
    <source>
        <dbReference type="ARBA" id="ARBA00037999"/>
    </source>
</evidence>
<dbReference type="PIRSF" id="PIRSF000390">
    <property type="entry name" value="PLP_StrS"/>
    <property type="match status" value="1"/>
</dbReference>
<dbReference type="PANTHER" id="PTHR30244">
    <property type="entry name" value="TRANSAMINASE"/>
    <property type="match status" value="1"/>
</dbReference>
<protein>
    <submittedName>
        <fullName evidence="3">CDP-6-deoxy-D-xylo-4-hexulose-3-dehydrase</fullName>
    </submittedName>
</protein>
<dbReference type="Gene3D" id="3.40.640.10">
    <property type="entry name" value="Type I PLP-dependent aspartate aminotransferase-like (Major domain)"/>
    <property type="match status" value="1"/>
</dbReference>
<organism evidence="3 4">
    <name type="scientific">Hydromonas duriensis</name>
    <dbReference type="NCBI Taxonomy" id="1527608"/>
    <lineage>
        <taxon>Bacteria</taxon>
        <taxon>Pseudomonadati</taxon>
        <taxon>Pseudomonadota</taxon>
        <taxon>Betaproteobacteria</taxon>
        <taxon>Burkholderiales</taxon>
        <taxon>Burkholderiaceae</taxon>
        <taxon>Hydromonas</taxon>
    </lineage>
</organism>
<dbReference type="PANTHER" id="PTHR30244:SF34">
    <property type="entry name" value="DTDP-4-AMINO-4,6-DIDEOXYGALACTOSE TRANSAMINASE"/>
    <property type="match status" value="1"/>
</dbReference>
<name>A0A4R6Y148_9BURK</name>
<dbReference type="GO" id="GO:0008483">
    <property type="term" value="F:transaminase activity"/>
    <property type="evidence" value="ECO:0007669"/>
    <property type="project" value="TreeGrafter"/>
</dbReference>
<evidence type="ECO:0000313" key="4">
    <source>
        <dbReference type="Proteomes" id="UP000294480"/>
    </source>
</evidence>
<dbReference type="AlphaFoldDB" id="A0A4R6Y148"/>
<gene>
    <name evidence="3" type="ORF">DFR44_12721</name>
</gene>
<keyword evidence="4" id="KW-1185">Reference proteome</keyword>
<dbReference type="EMBL" id="SNZE01000027">
    <property type="protein sequence ID" value="TDR29062.1"/>
    <property type="molecule type" value="Genomic_DNA"/>
</dbReference>
<evidence type="ECO:0000256" key="2">
    <source>
        <dbReference type="RuleBase" id="RU004508"/>
    </source>
</evidence>
<dbReference type="Pfam" id="PF01041">
    <property type="entry name" value="DegT_DnrJ_EryC1"/>
    <property type="match status" value="1"/>
</dbReference>
<dbReference type="InterPro" id="IPR015421">
    <property type="entry name" value="PyrdxlP-dep_Trfase_major"/>
</dbReference>
<proteinExistence type="inferred from homology"/>
<comment type="similarity">
    <text evidence="1 2">Belongs to the DegT/DnrJ/EryC1 family.</text>
</comment>
<dbReference type="Gene3D" id="3.90.1150.10">
    <property type="entry name" value="Aspartate Aminotransferase, domain 1"/>
    <property type="match status" value="1"/>
</dbReference>
<dbReference type="InterPro" id="IPR000653">
    <property type="entry name" value="DegT/StrS_aminotransferase"/>
</dbReference>
<dbReference type="InterPro" id="IPR015424">
    <property type="entry name" value="PyrdxlP-dep_Trfase"/>
</dbReference>
<sequence length="386" mass="45139">MSEWKLNDSNFTWLDRLKLSTFFLNPHHMWTMSTQVKKFEALMTEYIGSQHSIFVSNGSTANTLLAMYTQDCIATPEKKTVIFPSVTWITSVSPFIRLGFTPKFIDISLDDFAMDLDLLEAYLAEHHHEVALIFVTALLGRTPNIARLKNIEEKYNVRVMMDNCEAHFSTYNDKNISSYFTSTTSTYFGHLLQSVEGGFVFTNDKAEQEYFTMSRNHGMFRTLPAEEQNKYRNPLVDDRFSFYHLGNNFRNTDLHAKVGILDFARINFYTQQRLKLYEIFKDNLSEHYILPKEFKERKNVMFCLPIISTVDGLKEHIMAYCQRNHIEMRPIISGNLLRQTALKDFGDYKDYPIAELIHQYGFYIGLHPQITKKQILTFVQYLNSLV</sequence>
<dbReference type="GO" id="GO:0030170">
    <property type="term" value="F:pyridoxal phosphate binding"/>
    <property type="evidence" value="ECO:0007669"/>
    <property type="project" value="TreeGrafter"/>
</dbReference>
<accession>A0A4R6Y148</accession>
<dbReference type="Proteomes" id="UP000294480">
    <property type="component" value="Unassembled WGS sequence"/>
</dbReference>
<dbReference type="OrthoDB" id="9804264at2"/>
<comment type="caution">
    <text evidence="3">The sequence shown here is derived from an EMBL/GenBank/DDBJ whole genome shotgun (WGS) entry which is preliminary data.</text>
</comment>
<evidence type="ECO:0000313" key="3">
    <source>
        <dbReference type="EMBL" id="TDR29062.1"/>
    </source>
</evidence>